<gene>
    <name evidence="1" type="ORF">GCM10023331_32410</name>
</gene>
<reference evidence="2" key="1">
    <citation type="journal article" date="2019" name="Int. J. Syst. Evol. Microbiol.">
        <title>The Global Catalogue of Microorganisms (GCM) 10K type strain sequencing project: providing services to taxonomists for standard genome sequencing and annotation.</title>
        <authorList>
            <consortium name="The Broad Institute Genomics Platform"/>
            <consortium name="The Broad Institute Genome Sequencing Center for Infectious Disease"/>
            <person name="Wu L."/>
            <person name="Ma J."/>
        </authorList>
    </citation>
    <scope>NUCLEOTIDE SEQUENCE [LARGE SCALE GENOMIC DNA]</scope>
    <source>
        <strain evidence="2">JCM 18326</strain>
    </source>
</reference>
<comment type="caution">
    <text evidence="1">The sequence shown here is derived from an EMBL/GenBank/DDBJ whole genome shotgun (WGS) entry which is preliminary data.</text>
</comment>
<keyword evidence="2" id="KW-1185">Reference proteome</keyword>
<protein>
    <recommendedName>
        <fullName evidence="3">POTRA domain-containing protein</fullName>
    </recommendedName>
</protein>
<proteinExistence type="predicted"/>
<name>A0ABP9DGS7_9BACT</name>
<organism evidence="1 2">
    <name type="scientific">Algivirga pacifica</name>
    <dbReference type="NCBI Taxonomy" id="1162670"/>
    <lineage>
        <taxon>Bacteria</taxon>
        <taxon>Pseudomonadati</taxon>
        <taxon>Bacteroidota</taxon>
        <taxon>Cytophagia</taxon>
        <taxon>Cytophagales</taxon>
        <taxon>Flammeovirgaceae</taxon>
        <taxon>Algivirga</taxon>
    </lineage>
</organism>
<evidence type="ECO:0000313" key="2">
    <source>
        <dbReference type="Proteomes" id="UP001500298"/>
    </source>
</evidence>
<evidence type="ECO:0000313" key="1">
    <source>
        <dbReference type="EMBL" id="GAA4845115.1"/>
    </source>
</evidence>
<accession>A0ABP9DGS7</accession>
<sequence>MGLLWTTIGKAQTIDQDSSQQTVTIDTVIIKRNWMTWDRIIKNELRLKRGAQVKYSTLEKAVQRVWNIGNFTKVDHRIETKNERSALIVEAFDAVKLFPLMSLDHSSEEEYRYLIGFVDDNFLGSNSKLRVAWDKQPVGATWNIRFNLPRQLLYKNMQLGVGVSFGDELRRNLYREITYTEEGDVEGVTYQPDMLAPYHKLEVTASIGNPWHLDYSYRFSPDLDVQYRYYGSDESLMQDTHWNQEVLLAPFEHRMLALTFRESIGLVNAQRHRLNGYQLEGSIEWAIGLTETSPTYQSINLTAEYHKIFNPTIQFSSWVRTGLTNAPQPYQFIKGAEDVIGLRLGEIYGRTYYSAYTGVHFTWFNRDWLAVENAYFVNWGNGAADYQELFTASQKVAVGSSFLFQVPFAPFLFAKLTFMYAGPGTEWFKIKT</sequence>
<dbReference type="Gene3D" id="2.40.160.50">
    <property type="entry name" value="membrane protein fhac: a member of the omp85/tpsb transporter family"/>
    <property type="match status" value="1"/>
</dbReference>
<evidence type="ECO:0008006" key="3">
    <source>
        <dbReference type="Google" id="ProtNLM"/>
    </source>
</evidence>
<dbReference type="Gene3D" id="3.10.20.310">
    <property type="entry name" value="membrane protein fhac"/>
    <property type="match status" value="1"/>
</dbReference>
<dbReference type="Proteomes" id="UP001500298">
    <property type="component" value="Unassembled WGS sequence"/>
</dbReference>
<dbReference type="EMBL" id="BAABJX010000052">
    <property type="protein sequence ID" value="GAA4845115.1"/>
    <property type="molecule type" value="Genomic_DNA"/>
</dbReference>